<dbReference type="EMBL" id="BMGD01000002">
    <property type="protein sequence ID" value="GGB60268.1"/>
    <property type="molecule type" value="Genomic_DNA"/>
</dbReference>
<dbReference type="Proteomes" id="UP000614261">
    <property type="component" value="Unassembled WGS sequence"/>
</dbReference>
<feature type="region of interest" description="Disordered" evidence="1">
    <location>
        <begin position="149"/>
        <end position="182"/>
    </location>
</feature>
<evidence type="ECO:0000256" key="2">
    <source>
        <dbReference type="SAM" id="SignalP"/>
    </source>
</evidence>
<organism evidence="3 4">
    <name type="scientific">Blastomonas aquatica</name>
    <dbReference type="NCBI Taxonomy" id="1510276"/>
    <lineage>
        <taxon>Bacteria</taxon>
        <taxon>Pseudomonadati</taxon>
        <taxon>Pseudomonadota</taxon>
        <taxon>Alphaproteobacteria</taxon>
        <taxon>Sphingomonadales</taxon>
        <taxon>Sphingomonadaceae</taxon>
        <taxon>Blastomonas</taxon>
    </lineage>
</organism>
<proteinExistence type="predicted"/>
<comment type="caution">
    <text evidence="3">The sequence shown here is derived from an EMBL/GenBank/DDBJ whole genome shotgun (WGS) entry which is preliminary data.</text>
</comment>
<sequence length="733" mass="80200">MTASLVALIPILAFAGNGEPATDSVAGPYARSAPQTATAALSAGDLGRSLALLKIDLGARGAATPVAALQSKRHGFAAPMAYRISVEGNSVDHAPFWAIDAEALLLTAAQEMPVTGSGTPPVPAPTPDTSADTKDAETIDADEALIDDRRRPGVEKQLPDRVTQDNPGAVRAPAPEAFPTDEFPVPDRWRIVTSLCPTRGGDQSIYGLYPNLSSVCRSKFDPYHQNILKGDRPLPEGKRPGFLKEDDWFFVANVISDTVVEPRSFPTPVGVQTTARPDSLDVFGRADSLVLAQTVIAGFALIKGETTYKPPAVEYRLTLAAQVNHVDVNERRILFVEPSKPTQRTDHFVGIQEAFIDYHLGQYDTSRYDFISVRAGIQQMQADFRGFLFQDNQLGIRLFGNRDNNRFQFNVGAFWRLEKDTNSGLNSVVDTPRDDWVFFANAYRQDFPIVGLTSQVSVTYNMNREGGRELKIDDNGFPVRPALLGDLRSREYDVVYLGYAVDGRVGRINLTGQLYGAFGEDRNSFFTSRKADIASYFGAAEVSYDNDWARFRLQGLFASGDGDPYNDTEAGFDAIFENPIFAGADTSYWIRQVIPFAGGGRAVGVNTRNGILNNLRSSKEQGQSNFNNPGTVLLGAGADFDLSATTRLSTNVNHLWFHKTDTIEALRQEGTVPSSIGTDVSAALIWRPNANQNLVFRLSGAVFDPSKGFRDLFTQSGKSDLFYSVLFNAILAY</sequence>
<protein>
    <recommendedName>
        <fullName evidence="5">Alginate export domain-containing protein</fullName>
    </recommendedName>
</protein>
<gene>
    <name evidence="3" type="ORF">GCM10010833_13910</name>
</gene>
<evidence type="ECO:0000313" key="4">
    <source>
        <dbReference type="Proteomes" id="UP000614261"/>
    </source>
</evidence>
<evidence type="ECO:0008006" key="5">
    <source>
        <dbReference type="Google" id="ProtNLM"/>
    </source>
</evidence>
<keyword evidence="2" id="KW-0732">Signal</keyword>
<accession>A0ABQ1J5A2</accession>
<feature type="region of interest" description="Disordered" evidence="1">
    <location>
        <begin position="114"/>
        <end position="134"/>
    </location>
</feature>
<feature type="compositionally biased region" description="Basic and acidic residues" evidence="1">
    <location>
        <begin position="149"/>
        <end position="163"/>
    </location>
</feature>
<evidence type="ECO:0000313" key="3">
    <source>
        <dbReference type="EMBL" id="GGB60268.1"/>
    </source>
</evidence>
<feature type="chain" id="PRO_5046848961" description="Alginate export domain-containing protein" evidence="2">
    <location>
        <begin position="16"/>
        <end position="733"/>
    </location>
</feature>
<evidence type="ECO:0000256" key="1">
    <source>
        <dbReference type="SAM" id="MobiDB-lite"/>
    </source>
</evidence>
<keyword evidence="4" id="KW-1185">Reference proteome</keyword>
<name>A0ABQ1J5A2_9SPHN</name>
<reference evidence="4" key="1">
    <citation type="journal article" date="2019" name="Int. J. Syst. Evol. Microbiol.">
        <title>The Global Catalogue of Microorganisms (GCM) 10K type strain sequencing project: providing services to taxonomists for standard genome sequencing and annotation.</title>
        <authorList>
            <consortium name="The Broad Institute Genomics Platform"/>
            <consortium name="The Broad Institute Genome Sequencing Center for Infectious Disease"/>
            <person name="Wu L."/>
            <person name="Ma J."/>
        </authorList>
    </citation>
    <scope>NUCLEOTIDE SEQUENCE [LARGE SCALE GENOMIC DNA]</scope>
    <source>
        <strain evidence="4">CGMCC 1.12851</strain>
    </source>
</reference>
<feature type="signal peptide" evidence="2">
    <location>
        <begin position="1"/>
        <end position="15"/>
    </location>
</feature>